<name>A0A4S8M352_DENBC</name>
<dbReference type="SUPFAM" id="SSF140996">
    <property type="entry name" value="Hermes dimerisation domain"/>
    <property type="match status" value="1"/>
</dbReference>
<feature type="non-terminal residue" evidence="1">
    <location>
        <position position="86"/>
    </location>
</feature>
<protein>
    <submittedName>
        <fullName evidence="1">Uncharacterized protein</fullName>
    </submittedName>
</protein>
<dbReference type="Proteomes" id="UP000297245">
    <property type="component" value="Unassembled WGS sequence"/>
</dbReference>
<proteinExistence type="predicted"/>
<dbReference type="AlphaFoldDB" id="A0A4S8M352"/>
<dbReference type="OrthoDB" id="3247971at2759"/>
<keyword evidence="2" id="KW-1185">Reference proteome</keyword>
<reference evidence="1 2" key="1">
    <citation type="journal article" date="2019" name="Nat. Ecol. Evol.">
        <title>Megaphylogeny resolves global patterns of mushroom evolution.</title>
        <authorList>
            <person name="Varga T."/>
            <person name="Krizsan K."/>
            <person name="Foldi C."/>
            <person name="Dima B."/>
            <person name="Sanchez-Garcia M."/>
            <person name="Sanchez-Ramirez S."/>
            <person name="Szollosi G.J."/>
            <person name="Szarkandi J.G."/>
            <person name="Papp V."/>
            <person name="Albert L."/>
            <person name="Andreopoulos W."/>
            <person name="Angelini C."/>
            <person name="Antonin V."/>
            <person name="Barry K.W."/>
            <person name="Bougher N.L."/>
            <person name="Buchanan P."/>
            <person name="Buyck B."/>
            <person name="Bense V."/>
            <person name="Catcheside P."/>
            <person name="Chovatia M."/>
            <person name="Cooper J."/>
            <person name="Damon W."/>
            <person name="Desjardin D."/>
            <person name="Finy P."/>
            <person name="Geml J."/>
            <person name="Haridas S."/>
            <person name="Hughes K."/>
            <person name="Justo A."/>
            <person name="Karasinski D."/>
            <person name="Kautmanova I."/>
            <person name="Kiss B."/>
            <person name="Kocsube S."/>
            <person name="Kotiranta H."/>
            <person name="LaButti K.M."/>
            <person name="Lechner B.E."/>
            <person name="Liimatainen K."/>
            <person name="Lipzen A."/>
            <person name="Lukacs Z."/>
            <person name="Mihaltcheva S."/>
            <person name="Morgado L.N."/>
            <person name="Niskanen T."/>
            <person name="Noordeloos M.E."/>
            <person name="Ohm R.A."/>
            <person name="Ortiz-Santana B."/>
            <person name="Ovrebo C."/>
            <person name="Racz N."/>
            <person name="Riley R."/>
            <person name="Savchenko A."/>
            <person name="Shiryaev A."/>
            <person name="Soop K."/>
            <person name="Spirin V."/>
            <person name="Szebenyi C."/>
            <person name="Tomsovsky M."/>
            <person name="Tulloss R.E."/>
            <person name="Uehling J."/>
            <person name="Grigoriev I.V."/>
            <person name="Vagvolgyi C."/>
            <person name="Papp T."/>
            <person name="Martin F.M."/>
            <person name="Miettinen O."/>
            <person name="Hibbett D.S."/>
            <person name="Nagy L.G."/>
        </authorList>
    </citation>
    <scope>NUCLEOTIDE SEQUENCE [LARGE SCALE GENOMIC DNA]</scope>
    <source>
        <strain evidence="1 2">CBS 962.96</strain>
    </source>
</reference>
<evidence type="ECO:0000313" key="1">
    <source>
        <dbReference type="EMBL" id="THU96410.1"/>
    </source>
</evidence>
<gene>
    <name evidence="1" type="ORF">K435DRAFT_608080</name>
</gene>
<sequence>ACHDRSTGNLGRHVKGCVHAQDNTNQLTVAQFARGSTYTHGKLRTKQVRWVCESHRPFTIVEDAGYRDICTMLNSNVKFVSRQTLS</sequence>
<organism evidence="1 2">
    <name type="scientific">Dendrothele bispora (strain CBS 962.96)</name>
    <dbReference type="NCBI Taxonomy" id="1314807"/>
    <lineage>
        <taxon>Eukaryota</taxon>
        <taxon>Fungi</taxon>
        <taxon>Dikarya</taxon>
        <taxon>Basidiomycota</taxon>
        <taxon>Agaricomycotina</taxon>
        <taxon>Agaricomycetes</taxon>
        <taxon>Agaricomycetidae</taxon>
        <taxon>Agaricales</taxon>
        <taxon>Agaricales incertae sedis</taxon>
        <taxon>Dendrothele</taxon>
    </lineage>
</organism>
<feature type="non-terminal residue" evidence="1">
    <location>
        <position position="1"/>
    </location>
</feature>
<accession>A0A4S8M352</accession>
<dbReference type="EMBL" id="ML179178">
    <property type="protein sequence ID" value="THU96410.1"/>
    <property type="molecule type" value="Genomic_DNA"/>
</dbReference>
<evidence type="ECO:0000313" key="2">
    <source>
        <dbReference type="Proteomes" id="UP000297245"/>
    </source>
</evidence>